<dbReference type="Pfam" id="PF14905">
    <property type="entry name" value="OMP_b-brl_3"/>
    <property type="match status" value="1"/>
</dbReference>
<dbReference type="EMBL" id="FWXO01000001">
    <property type="protein sequence ID" value="SMC46405.1"/>
    <property type="molecule type" value="Genomic_DNA"/>
</dbReference>
<proteinExistence type="predicted"/>
<dbReference type="InterPro" id="IPR008969">
    <property type="entry name" value="CarboxyPept-like_regulatory"/>
</dbReference>
<name>A0A1W1ZD80_9FLAO</name>
<dbReference type="RefSeq" id="WP_084060639.1">
    <property type="nucleotide sequence ID" value="NZ_FWXO01000001.1"/>
</dbReference>
<gene>
    <name evidence="2" type="ORF">SAMN05660703_1392</name>
</gene>
<keyword evidence="3" id="KW-1185">Reference proteome</keyword>
<dbReference type="SUPFAM" id="SSF56935">
    <property type="entry name" value="Porins"/>
    <property type="match status" value="1"/>
</dbReference>
<feature type="domain" description="Outer membrane protein beta-barrel" evidence="1">
    <location>
        <begin position="449"/>
        <end position="905"/>
    </location>
</feature>
<evidence type="ECO:0000313" key="3">
    <source>
        <dbReference type="Proteomes" id="UP000192360"/>
    </source>
</evidence>
<organism evidence="2 3">
    <name type="scientific">Cellulophaga tyrosinoxydans</name>
    <dbReference type="NCBI Taxonomy" id="504486"/>
    <lineage>
        <taxon>Bacteria</taxon>
        <taxon>Pseudomonadati</taxon>
        <taxon>Bacteroidota</taxon>
        <taxon>Flavobacteriia</taxon>
        <taxon>Flavobacteriales</taxon>
        <taxon>Flavobacteriaceae</taxon>
        <taxon>Cellulophaga</taxon>
    </lineage>
</organism>
<evidence type="ECO:0000313" key="2">
    <source>
        <dbReference type="EMBL" id="SMC46405.1"/>
    </source>
</evidence>
<accession>A0A1W1ZD80</accession>
<dbReference type="OrthoDB" id="1682379at2"/>
<evidence type="ECO:0000259" key="1">
    <source>
        <dbReference type="Pfam" id="PF14905"/>
    </source>
</evidence>
<protein>
    <submittedName>
        <fullName evidence="2">CarboxypepD_reg-like domain-containing protein</fullName>
    </submittedName>
</protein>
<dbReference type="STRING" id="504486.SAMN05660703_1392"/>
<sequence length="923" mass="104601">MQKSFLTVVFFLGIFSFSNAQDFLIKGKIVDLDTQTPLEATTIYAESILDSTLIAYSITDQNGLFELEGKTSLSKFNVFFSYNGYKTLKMTLERKSLINLNTIQLEEQFEELKGVQVSGERVPITIKKDTLEFNADSFKTRPDATVEDVLKKLPGVEVDSNGKITVNGKEVNQVLVNGQVFFSNDPKVATKSLPKEIISKIQITNTKTKEQEFAGEDGDGETKTINLTIKEDKNKGYLGRMAAGYGTDDRYQANGLLNYFNNKKRLSVIASTNNINNAGFSFDEIYDMVGNSGGRVSFNSNGGFEVGGLSFGFGEGITTSSTVGASYADQEKNKYEVSSNYFFSYSDSYNDQKTFRENILPDGSFFTNTESNFRGSTNSNQGGADLEFDIDKTLRVSVEPSLSINRTNSANYSNTTSNDEDGALINSNETATISDGQQRNFSNRMTIFKKLDTIGKYIRFSFRNNNSENINFANLNSLREIFGANPSEETLDQITDSNNKNDSYEIGVRYRQPLADKIYLDFGYEYQNNQRNNKRSVYDFDAITDDYTNFNQSLSSDFRFNTEQQTPSLRFNSDREKFRLRIGVDYTATNLNNRDYLQNTSFSKNYSNVLPNANISYTIDKSKRLGLWYNSDLNIPSVNQLQPIPNVSNPLNIIVGNPNLSPSVNHRININYNDYNWKDRTGFFMYAGATIEDNSVSSVTTTDEDFLRTTTYANIDGNLNGYGGMQYSKEIKKDSAYSIKFNIRPYVNFNKRVGFTNGARLESKNLSFTPRVSTTLNFRELVEIEPVYAITFNQTKYNIDGFDDINFIVHNLQFKTTTYWPENLIWGNDITYSYNGNVGPGFDKDAVFWNMSLGWQLLDKNATIKVLAYDLLNQNINTRRTSGEDFIQDFQGTVLQQYFMLSFSYKFDQFGGKKSRGNGVRFM</sequence>
<dbReference type="AlphaFoldDB" id="A0A1W1ZD80"/>
<dbReference type="InterPro" id="IPR041700">
    <property type="entry name" value="OMP_b-brl_3"/>
</dbReference>
<dbReference type="SUPFAM" id="SSF49464">
    <property type="entry name" value="Carboxypeptidase regulatory domain-like"/>
    <property type="match status" value="1"/>
</dbReference>
<reference evidence="2 3" key="1">
    <citation type="submission" date="2017-04" db="EMBL/GenBank/DDBJ databases">
        <authorList>
            <person name="Afonso C.L."/>
            <person name="Miller P.J."/>
            <person name="Scott M.A."/>
            <person name="Spackman E."/>
            <person name="Goraichik I."/>
            <person name="Dimitrov K.M."/>
            <person name="Suarez D.L."/>
            <person name="Swayne D.E."/>
        </authorList>
    </citation>
    <scope>NUCLEOTIDE SEQUENCE [LARGE SCALE GENOMIC DNA]</scope>
    <source>
        <strain evidence="2 3">DSM 21164</strain>
    </source>
</reference>
<dbReference type="Proteomes" id="UP000192360">
    <property type="component" value="Unassembled WGS sequence"/>
</dbReference>